<dbReference type="PANTHER" id="PTHR10083:SF376">
    <property type="entry name" value="SERINE PEPTIDASE INHIBITOR, KUNITZ TYPE, 3"/>
    <property type="match status" value="1"/>
</dbReference>
<protein>
    <submittedName>
        <fullName evidence="10">BPTI/Kunitz inhibitor domain-containing protein</fullName>
    </submittedName>
</protein>
<evidence type="ECO:0000256" key="7">
    <source>
        <dbReference type="ARBA" id="ARBA00034146"/>
    </source>
</evidence>
<keyword evidence="3" id="KW-0646">Protease inhibitor</keyword>
<keyword evidence="9" id="KW-1185">Reference proteome</keyword>
<feature type="domain" description="BPTI/Kunitz inhibitor" evidence="8">
    <location>
        <begin position="127"/>
        <end position="177"/>
    </location>
</feature>
<keyword evidence="5" id="KW-1015">Disulfide bond</keyword>
<accession>A0A915DWZ9</accession>
<evidence type="ECO:0000256" key="6">
    <source>
        <dbReference type="ARBA" id="ARBA00023240"/>
    </source>
</evidence>
<dbReference type="InterPro" id="IPR050098">
    <property type="entry name" value="TFPI/VKTCI-like"/>
</dbReference>
<dbReference type="PANTHER" id="PTHR10083">
    <property type="entry name" value="KUNITZ-TYPE PROTEASE INHIBITOR-RELATED"/>
    <property type="match status" value="1"/>
</dbReference>
<dbReference type="PRINTS" id="PR00759">
    <property type="entry name" value="BASICPTASE"/>
</dbReference>
<organism evidence="9 10">
    <name type="scientific">Ditylenchus dipsaci</name>
    <dbReference type="NCBI Taxonomy" id="166011"/>
    <lineage>
        <taxon>Eukaryota</taxon>
        <taxon>Metazoa</taxon>
        <taxon>Ecdysozoa</taxon>
        <taxon>Nematoda</taxon>
        <taxon>Chromadorea</taxon>
        <taxon>Rhabditida</taxon>
        <taxon>Tylenchina</taxon>
        <taxon>Tylenchomorpha</taxon>
        <taxon>Sphaerularioidea</taxon>
        <taxon>Anguinidae</taxon>
        <taxon>Anguininae</taxon>
        <taxon>Ditylenchus</taxon>
    </lineage>
</organism>
<evidence type="ECO:0000256" key="2">
    <source>
        <dbReference type="ARBA" id="ARBA00022525"/>
    </source>
</evidence>
<keyword evidence="6" id="KW-0800">Toxin</keyword>
<dbReference type="SMART" id="SM00131">
    <property type="entry name" value="KU"/>
    <property type="match status" value="1"/>
</dbReference>
<dbReference type="GO" id="GO:0004867">
    <property type="term" value="F:serine-type endopeptidase inhibitor activity"/>
    <property type="evidence" value="ECO:0007669"/>
    <property type="project" value="UniProtKB-KW"/>
</dbReference>
<comment type="subcellular location">
    <subcellularLocation>
        <location evidence="1">Secreted</location>
    </subcellularLocation>
</comment>
<dbReference type="InterPro" id="IPR002223">
    <property type="entry name" value="Kunitz_BPTI"/>
</dbReference>
<keyword evidence="2" id="KW-0964">Secreted</keyword>
<dbReference type="InterPro" id="IPR036880">
    <property type="entry name" value="Kunitz_BPTI_sf"/>
</dbReference>
<sequence>MNLFQFSTINRPSSAFQPFSTGNQINSFVFPPSQPKTLSRPVRQQALTLGYPTASDVDSQHVPVSYYVEEINKNGQKEPASHTSTAFFNTNEVAAESQALLIDKNLLILTKNLQNTHSSPIHQSQLCALPEERGSCYGNQLRWRYDSEALKCTSFLYSGCDSNANHFTSTEACERACGMYRQQKVCHLGHDSGSCTTLPLPLLHSL</sequence>
<evidence type="ECO:0000256" key="3">
    <source>
        <dbReference type="ARBA" id="ARBA00022690"/>
    </source>
</evidence>
<dbReference type="Pfam" id="PF00014">
    <property type="entry name" value="Kunitz_BPTI"/>
    <property type="match status" value="1"/>
</dbReference>
<dbReference type="InterPro" id="IPR020901">
    <property type="entry name" value="Prtase_inh_Kunz-CS"/>
</dbReference>
<keyword evidence="7" id="KW-1203">Blood coagulation cascade inhibiting toxin</keyword>
<keyword evidence="4" id="KW-0722">Serine protease inhibitor</keyword>
<dbReference type="CDD" id="cd00109">
    <property type="entry name" value="Kunitz-type"/>
    <property type="match status" value="1"/>
</dbReference>
<evidence type="ECO:0000256" key="1">
    <source>
        <dbReference type="ARBA" id="ARBA00004613"/>
    </source>
</evidence>
<evidence type="ECO:0000313" key="10">
    <source>
        <dbReference type="WBParaSite" id="jg24561"/>
    </source>
</evidence>
<dbReference type="PROSITE" id="PS50279">
    <property type="entry name" value="BPTI_KUNITZ_2"/>
    <property type="match status" value="1"/>
</dbReference>
<dbReference type="GO" id="GO:0005615">
    <property type="term" value="C:extracellular space"/>
    <property type="evidence" value="ECO:0007669"/>
    <property type="project" value="TreeGrafter"/>
</dbReference>
<dbReference type="AlphaFoldDB" id="A0A915DWZ9"/>
<dbReference type="Proteomes" id="UP000887574">
    <property type="component" value="Unplaced"/>
</dbReference>
<dbReference type="PROSITE" id="PS00280">
    <property type="entry name" value="BPTI_KUNITZ_1"/>
    <property type="match status" value="1"/>
</dbReference>
<evidence type="ECO:0000313" key="9">
    <source>
        <dbReference type="Proteomes" id="UP000887574"/>
    </source>
</evidence>
<reference evidence="10" key="1">
    <citation type="submission" date="2022-11" db="UniProtKB">
        <authorList>
            <consortium name="WormBaseParasite"/>
        </authorList>
    </citation>
    <scope>IDENTIFICATION</scope>
</reference>
<evidence type="ECO:0000256" key="5">
    <source>
        <dbReference type="ARBA" id="ARBA00023157"/>
    </source>
</evidence>
<evidence type="ECO:0000259" key="8">
    <source>
        <dbReference type="PROSITE" id="PS50279"/>
    </source>
</evidence>
<dbReference type="WBParaSite" id="jg24561">
    <property type="protein sequence ID" value="jg24561"/>
    <property type="gene ID" value="jg24561"/>
</dbReference>
<dbReference type="Gene3D" id="4.10.410.10">
    <property type="entry name" value="Pancreatic trypsin inhibitor Kunitz domain"/>
    <property type="match status" value="1"/>
</dbReference>
<keyword evidence="6" id="KW-1199">Hemostasis impairing toxin</keyword>
<proteinExistence type="predicted"/>
<evidence type="ECO:0000256" key="4">
    <source>
        <dbReference type="ARBA" id="ARBA00022900"/>
    </source>
</evidence>
<name>A0A915DWZ9_9BILA</name>
<dbReference type="SUPFAM" id="SSF57362">
    <property type="entry name" value="BPTI-like"/>
    <property type="match status" value="1"/>
</dbReference>